<dbReference type="KEGG" id="smam:Mal15_68140"/>
<dbReference type="Pfam" id="PF02367">
    <property type="entry name" value="TsaE"/>
    <property type="match status" value="1"/>
</dbReference>
<dbReference type="PANTHER" id="PTHR33540">
    <property type="entry name" value="TRNA THREONYLCARBAMOYLADENOSINE BIOSYNTHESIS PROTEIN TSAE"/>
    <property type="match status" value="1"/>
</dbReference>
<keyword evidence="4" id="KW-0963">Cytoplasm</keyword>
<evidence type="ECO:0000256" key="5">
    <source>
        <dbReference type="ARBA" id="ARBA00022694"/>
    </source>
</evidence>
<dbReference type="GO" id="GO:0046872">
    <property type="term" value="F:metal ion binding"/>
    <property type="evidence" value="ECO:0007669"/>
    <property type="project" value="UniProtKB-KW"/>
</dbReference>
<evidence type="ECO:0000313" key="11">
    <source>
        <dbReference type="EMBL" id="QEG02693.1"/>
    </source>
</evidence>
<dbReference type="InterPro" id="IPR027417">
    <property type="entry name" value="P-loop_NTPase"/>
</dbReference>
<sequence length="170" mass="18574">MPSLTFNDVDLDRLRKLAGELVRLMPARLVIGLVGTLGAGKTTFTQSLAAAMGVDPEDVTSPTFTLLCSYDATIHTGPIRLHHLDAYRLVDEDEFLELGVEELFDADNTWVLIEWADRVESVLPPETLWIHIDIPASDDPIAPQRQITLTTQNDALAGPLAALADAMPSK</sequence>
<dbReference type="GO" id="GO:0005737">
    <property type="term" value="C:cytoplasm"/>
    <property type="evidence" value="ECO:0007669"/>
    <property type="project" value="UniProtKB-SubCell"/>
</dbReference>
<evidence type="ECO:0000256" key="10">
    <source>
        <dbReference type="ARBA" id="ARBA00032441"/>
    </source>
</evidence>
<evidence type="ECO:0000256" key="8">
    <source>
        <dbReference type="ARBA" id="ARBA00022840"/>
    </source>
</evidence>
<dbReference type="AlphaFoldDB" id="A0A5B9MN06"/>
<dbReference type="Gene3D" id="3.40.50.300">
    <property type="entry name" value="P-loop containing nucleotide triphosphate hydrolases"/>
    <property type="match status" value="1"/>
</dbReference>
<reference evidence="11 12" key="1">
    <citation type="submission" date="2019-02" db="EMBL/GenBank/DDBJ databases">
        <title>Planctomycetal bacteria perform biofilm scaping via a novel small molecule.</title>
        <authorList>
            <person name="Jeske O."/>
            <person name="Boedeker C."/>
            <person name="Wiegand S."/>
            <person name="Breitling P."/>
            <person name="Kallscheuer N."/>
            <person name="Jogler M."/>
            <person name="Rohde M."/>
            <person name="Petersen J."/>
            <person name="Medema M.H."/>
            <person name="Surup F."/>
            <person name="Jogler C."/>
        </authorList>
    </citation>
    <scope>NUCLEOTIDE SEQUENCE [LARGE SCALE GENOMIC DNA]</scope>
    <source>
        <strain evidence="11 12">Mal15</strain>
    </source>
</reference>
<dbReference type="GO" id="GO:0005524">
    <property type="term" value="F:ATP binding"/>
    <property type="evidence" value="ECO:0007669"/>
    <property type="project" value="UniProtKB-KW"/>
</dbReference>
<accession>A0A5B9MN06</accession>
<dbReference type="EMBL" id="CP036264">
    <property type="protein sequence ID" value="QEG02693.1"/>
    <property type="molecule type" value="Genomic_DNA"/>
</dbReference>
<evidence type="ECO:0000256" key="1">
    <source>
        <dbReference type="ARBA" id="ARBA00004496"/>
    </source>
</evidence>
<dbReference type="PANTHER" id="PTHR33540:SF2">
    <property type="entry name" value="TRNA THREONYLCARBAMOYLADENOSINE BIOSYNTHESIS PROTEIN TSAE"/>
    <property type="match status" value="1"/>
</dbReference>
<dbReference type="RefSeq" id="WP_147871596.1">
    <property type="nucleotide sequence ID" value="NZ_CP036264.1"/>
</dbReference>
<evidence type="ECO:0000256" key="4">
    <source>
        <dbReference type="ARBA" id="ARBA00022490"/>
    </source>
</evidence>
<evidence type="ECO:0000313" key="12">
    <source>
        <dbReference type="Proteomes" id="UP000321353"/>
    </source>
</evidence>
<proteinExistence type="inferred from homology"/>
<comment type="subcellular location">
    <subcellularLocation>
        <location evidence="1">Cytoplasm</location>
    </subcellularLocation>
</comment>
<dbReference type="Proteomes" id="UP000321353">
    <property type="component" value="Chromosome"/>
</dbReference>
<dbReference type="NCBIfam" id="TIGR00150">
    <property type="entry name" value="T6A_YjeE"/>
    <property type="match status" value="1"/>
</dbReference>
<evidence type="ECO:0000256" key="6">
    <source>
        <dbReference type="ARBA" id="ARBA00022723"/>
    </source>
</evidence>
<evidence type="ECO:0000256" key="9">
    <source>
        <dbReference type="ARBA" id="ARBA00022842"/>
    </source>
</evidence>
<dbReference type="SUPFAM" id="SSF52540">
    <property type="entry name" value="P-loop containing nucleoside triphosphate hydrolases"/>
    <property type="match status" value="1"/>
</dbReference>
<dbReference type="GO" id="GO:0002949">
    <property type="term" value="P:tRNA threonylcarbamoyladenosine modification"/>
    <property type="evidence" value="ECO:0007669"/>
    <property type="project" value="InterPro"/>
</dbReference>
<name>A0A5B9MN06_9BACT</name>
<gene>
    <name evidence="11" type="primary">tsaE</name>
    <name evidence="11" type="ORF">Mal15_68140</name>
</gene>
<keyword evidence="12" id="KW-1185">Reference proteome</keyword>
<keyword evidence="8" id="KW-0067">ATP-binding</keyword>
<evidence type="ECO:0000256" key="7">
    <source>
        <dbReference type="ARBA" id="ARBA00022741"/>
    </source>
</evidence>
<comment type="similarity">
    <text evidence="2">Belongs to the TsaE family.</text>
</comment>
<organism evidence="11 12">
    <name type="scientific">Stieleria maiorica</name>
    <dbReference type="NCBI Taxonomy" id="2795974"/>
    <lineage>
        <taxon>Bacteria</taxon>
        <taxon>Pseudomonadati</taxon>
        <taxon>Planctomycetota</taxon>
        <taxon>Planctomycetia</taxon>
        <taxon>Pirellulales</taxon>
        <taxon>Pirellulaceae</taxon>
        <taxon>Stieleria</taxon>
    </lineage>
</organism>
<dbReference type="InterPro" id="IPR003442">
    <property type="entry name" value="T6A_TsaE"/>
</dbReference>
<keyword evidence="6" id="KW-0479">Metal-binding</keyword>
<evidence type="ECO:0000256" key="3">
    <source>
        <dbReference type="ARBA" id="ARBA00019010"/>
    </source>
</evidence>
<keyword evidence="9" id="KW-0460">Magnesium</keyword>
<evidence type="ECO:0000256" key="2">
    <source>
        <dbReference type="ARBA" id="ARBA00007599"/>
    </source>
</evidence>
<keyword evidence="5" id="KW-0819">tRNA processing</keyword>
<protein>
    <recommendedName>
        <fullName evidence="3">tRNA threonylcarbamoyladenosine biosynthesis protein TsaE</fullName>
    </recommendedName>
    <alternativeName>
        <fullName evidence="10">t(6)A37 threonylcarbamoyladenosine biosynthesis protein TsaE</fullName>
    </alternativeName>
</protein>
<keyword evidence="7" id="KW-0547">Nucleotide-binding</keyword>